<gene>
    <name evidence="1" type="ORF">BDR25DRAFT_94322</name>
</gene>
<dbReference type="Proteomes" id="UP000799755">
    <property type="component" value="Unassembled WGS sequence"/>
</dbReference>
<keyword evidence="2" id="KW-1185">Reference proteome</keyword>
<protein>
    <submittedName>
        <fullName evidence="1">Uncharacterized protein</fullName>
    </submittedName>
</protein>
<evidence type="ECO:0000313" key="2">
    <source>
        <dbReference type="Proteomes" id="UP000799755"/>
    </source>
</evidence>
<proteinExistence type="predicted"/>
<sequence length="159" mass="17354">MRLFVTPRFPPLHHAIQVHLPPTNPRPPKLNTKNLTMTPQPPPQPTLGQPPSLSTTLNPPSGPSSPQASNSAFTRTQRSAQARNKPFSTASTLLAASTSAETQRGKSEVLGGPSMDTYEQAQLRNQAAEILESVELLIWYSASRNEVRHPPVQTPYSLD</sequence>
<organism evidence="1 2">
    <name type="scientific">Lindgomyces ingoldianus</name>
    <dbReference type="NCBI Taxonomy" id="673940"/>
    <lineage>
        <taxon>Eukaryota</taxon>
        <taxon>Fungi</taxon>
        <taxon>Dikarya</taxon>
        <taxon>Ascomycota</taxon>
        <taxon>Pezizomycotina</taxon>
        <taxon>Dothideomycetes</taxon>
        <taxon>Pleosporomycetidae</taxon>
        <taxon>Pleosporales</taxon>
        <taxon>Lindgomycetaceae</taxon>
        <taxon>Lindgomyces</taxon>
    </lineage>
</organism>
<dbReference type="EMBL" id="MU003533">
    <property type="protein sequence ID" value="KAF2464959.1"/>
    <property type="molecule type" value="Genomic_DNA"/>
</dbReference>
<evidence type="ECO:0000313" key="1">
    <source>
        <dbReference type="EMBL" id="KAF2464959.1"/>
    </source>
</evidence>
<reference evidence="1" key="1">
    <citation type="journal article" date="2020" name="Stud. Mycol.">
        <title>101 Dothideomycetes genomes: a test case for predicting lifestyles and emergence of pathogens.</title>
        <authorList>
            <person name="Haridas S."/>
            <person name="Albert R."/>
            <person name="Binder M."/>
            <person name="Bloem J."/>
            <person name="Labutti K."/>
            <person name="Salamov A."/>
            <person name="Andreopoulos B."/>
            <person name="Baker S."/>
            <person name="Barry K."/>
            <person name="Bills G."/>
            <person name="Bluhm B."/>
            <person name="Cannon C."/>
            <person name="Castanera R."/>
            <person name="Culley D."/>
            <person name="Daum C."/>
            <person name="Ezra D."/>
            <person name="Gonzalez J."/>
            <person name="Henrissat B."/>
            <person name="Kuo A."/>
            <person name="Liang C."/>
            <person name="Lipzen A."/>
            <person name="Lutzoni F."/>
            <person name="Magnuson J."/>
            <person name="Mondo S."/>
            <person name="Nolan M."/>
            <person name="Ohm R."/>
            <person name="Pangilinan J."/>
            <person name="Park H.-J."/>
            <person name="Ramirez L."/>
            <person name="Alfaro M."/>
            <person name="Sun H."/>
            <person name="Tritt A."/>
            <person name="Yoshinaga Y."/>
            <person name="Zwiers L.-H."/>
            <person name="Turgeon B."/>
            <person name="Goodwin S."/>
            <person name="Spatafora J."/>
            <person name="Crous P."/>
            <person name="Grigoriev I."/>
        </authorList>
    </citation>
    <scope>NUCLEOTIDE SEQUENCE</scope>
    <source>
        <strain evidence="1">ATCC 200398</strain>
    </source>
</reference>
<name>A0ACB6QD97_9PLEO</name>
<comment type="caution">
    <text evidence="1">The sequence shown here is derived from an EMBL/GenBank/DDBJ whole genome shotgun (WGS) entry which is preliminary data.</text>
</comment>
<accession>A0ACB6QD97</accession>